<dbReference type="Proteomes" id="UP000317650">
    <property type="component" value="Chromosome 4"/>
</dbReference>
<dbReference type="SMART" id="SM01103">
    <property type="entry name" value="CRS1_YhbY"/>
    <property type="match status" value="1"/>
</dbReference>
<dbReference type="PANTHER" id="PTHR47714">
    <property type="entry name" value="CRS1/YHBY DOMAIN CONTAINING PROTEIN, EXPRESSED"/>
    <property type="match status" value="1"/>
</dbReference>
<comment type="caution">
    <text evidence="5">The sequence shown here is derived from an EMBL/GenBank/DDBJ whole genome shotgun (WGS) entry which is preliminary data.</text>
</comment>
<evidence type="ECO:0000256" key="3">
    <source>
        <dbReference type="SAM" id="MobiDB-lite"/>
    </source>
</evidence>
<dbReference type="InterPro" id="IPR001890">
    <property type="entry name" value="RNA-binding_CRM"/>
</dbReference>
<dbReference type="SUPFAM" id="SSF75471">
    <property type="entry name" value="YhbY-like"/>
    <property type="match status" value="1"/>
</dbReference>
<dbReference type="PROSITE" id="PS51295">
    <property type="entry name" value="CRM"/>
    <property type="match status" value="1"/>
</dbReference>
<evidence type="ECO:0000313" key="5">
    <source>
        <dbReference type="EMBL" id="THU74317.1"/>
    </source>
</evidence>
<dbReference type="Pfam" id="PF01985">
    <property type="entry name" value="CRS1_YhbY"/>
    <property type="match status" value="1"/>
</dbReference>
<name>A0A4S8KGA3_MUSBA</name>
<evidence type="ECO:0000256" key="1">
    <source>
        <dbReference type="ARBA" id="ARBA00022884"/>
    </source>
</evidence>
<dbReference type="AlphaFoldDB" id="A0A4S8KGA3"/>
<feature type="domain" description="CRM" evidence="4">
    <location>
        <begin position="122"/>
        <end position="221"/>
    </location>
</feature>
<evidence type="ECO:0000259" key="4">
    <source>
        <dbReference type="PROSITE" id="PS51295"/>
    </source>
</evidence>
<feature type="region of interest" description="Disordered" evidence="3">
    <location>
        <begin position="57"/>
        <end position="119"/>
    </location>
</feature>
<dbReference type="PANTHER" id="PTHR47714:SF1">
    <property type="entry name" value="RNA-BINDING CRS1 _ YHBY (CRM) DOMAIN PROTEIN"/>
    <property type="match status" value="1"/>
</dbReference>
<dbReference type="FunFam" id="3.30.110.60:FF:000004">
    <property type="entry name" value="RNA-binding CRS1 / YhbY (CRM) domain protein"/>
    <property type="match status" value="1"/>
</dbReference>
<protein>
    <recommendedName>
        <fullName evidence="4">CRM domain-containing protein</fullName>
    </recommendedName>
</protein>
<dbReference type="GO" id="GO:0009507">
    <property type="term" value="C:chloroplast"/>
    <property type="evidence" value="ECO:0007669"/>
    <property type="project" value="TreeGrafter"/>
</dbReference>
<proteinExistence type="predicted"/>
<feature type="compositionally biased region" description="Acidic residues" evidence="3">
    <location>
        <begin position="84"/>
        <end position="106"/>
    </location>
</feature>
<reference evidence="5 6" key="1">
    <citation type="journal article" date="2019" name="Nat. Plants">
        <title>Genome sequencing of Musa balbisiana reveals subgenome evolution and function divergence in polyploid bananas.</title>
        <authorList>
            <person name="Yao X."/>
        </authorList>
    </citation>
    <scope>NUCLEOTIDE SEQUENCE [LARGE SCALE GENOMIC DNA]</scope>
    <source>
        <strain evidence="6">cv. DH-PKW</strain>
        <tissue evidence="5">Leaves</tissue>
    </source>
</reference>
<dbReference type="GO" id="GO:0003723">
    <property type="term" value="F:RNA binding"/>
    <property type="evidence" value="ECO:0007669"/>
    <property type="project" value="UniProtKB-UniRule"/>
</dbReference>
<dbReference type="InterPro" id="IPR035920">
    <property type="entry name" value="YhbY-like_sf"/>
</dbReference>
<gene>
    <name evidence="5" type="ORF">C4D60_Mb04t32080</name>
</gene>
<organism evidence="5 6">
    <name type="scientific">Musa balbisiana</name>
    <name type="common">Banana</name>
    <dbReference type="NCBI Taxonomy" id="52838"/>
    <lineage>
        <taxon>Eukaryota</taxon>
        <taxon>Viridiplantae</taxon>
        <taxon>Streptophyta</taxon>
        <taxon>Embryophyta</taxon>
        <taxon>Tracheophyta</taxon>
        <taxon>Spermatophyta</taxon>
        <taxon>Magnoliopsida</taxon>
        <taxon>Liliopsida</taxon>
        <taxon>Zingiberales</taxon>
        <taxon>Musaceae</taxon>
        <taxon>Musa</taxon>
    </lineage>
</organism>
<dbReference type="EMBL" id="PYDT01000001">
    <property type="protein sequence ID" value="THU74317.1"/>
    <property type="molecule type" value="Genomic_DNA"/>
</dbReference>
<dbReference type="Gene3D" id="3.30.110.60">
    <property type="entry name" value="YhbY-like"/>
    <property type="match status" value="1"/>
</dbReference>
<keyword evidence="1 2" id="KW-0694">RNA-binding</keyword>
<keyword evidence="6" id="KW-1185">Reference proteome</keyword>
<accession>A0A4S8KGA3</accession>
<dbReference type="STRING" id="52838.A0A4S8KGA3"/>
<evidence type="ECO:0000256" key="2">
    <source>
        <dbReference type="PROSITE-ProRule" id="PRU00626"/>
    </source>
</evidence>
<evidence type="ECO:0000313" key="6">
    <source>
        <dbReference type="Proteomes" id="UP000317650"/>
    </source>
</evidence>
<sequence length="253" mass="27555">MASSLLRFHLPRPHSSLLLSSSSFSHKLSSPLLLLFPFSSPSSSSSPRLLLSSSHRLFSSLSHSPPPPPPHPLHLQSDLRGQDSDFEDPEEDDSDEESELENEAGEDTGPVVAVPLPRLPSPKLSIKEKKELASYAHSLGKKLKSQQVGKSGVTPSVAAAFVETLEANELLKLKVHGSCPGELSDVIKQLEQATGSVVVGQIGRSVILYRPSLSKMQKKEAQNTRNTWNAKSPKPVGTSKMQRKRKVFARSSR</sequence>
<feature type="compositionally biased region" description="Basic residues" evidence="3">
    <location>
        <begin position="241"/>
        <end position="253"/>
    </location>
</feature>
<feature type="region of interest" description="Disordered" evidence="3">
    <location>
        <begin position="216"/>
        <end position="253"/>
    </location>
</feature>